<comment type="caution">
    <text evidence="2">The sequence shown here is derived from an EMBL/GenBank/DDBJ whole genome shotgun (WGS) entry which is preliminary data.</text>
</comment>
<dbReference type="Pfam" id="PF13469">
    <property type="entry name" value="Sulfotransfer_3"/>
    <property type="match status" value="1"/>
</dbReference>
<organism evidence="2 3">
    <name type="scientific">Microbispora corallina</name>
    <dbReference type="NCBI Taxonomy" id="83302"/>
    <lineage>
        <taxon>Bacteria</taxon>
        <taxon>Bacillati</taxon>
        <taxon>Actinomycetota</taxon>
        <taxon>Actinomycetes</taxon>
        <taxon>Streptosporangiales</taxon>
        <taxon>Streptosporangiaceae</taxon>
        <taxon>Microbispora</taxon>
    </lineage>
</organism>
<reference evidence="2 3" key="1">
    <citation type="submission" date="2021-01" db="EMBL/GenBank/DDBJ databases">
        <title>Whole genome shotgun sequence of Microbispora corallina NBRC 16416.</title>
        <authorList>
            <person name="Komaki H."/>
            <person name="Tamura T."/>
        </authorList>
    </citation>
    <scope>NUCLEOTIDE SEQUENCE [LARGE SCALE GENOMIC DNA]</scope>
    <source>
        <strain evidence="2 3">NBRC 16416</strain>
    </source>
</reference>
<dbReference type="SUPFAM" id="SSF52540">
    <property type="entry name" value="P-loop containing nucleoside triphosphate hydrolases"/>
    <property type="match status" value="1"/>
</dbReference>
<dbReference type="InterPro" id="IPR027417">
    <property type="entry name" value="P-loop_NTPase"/>
</dbReference>
<accession>A0ABQ4G024</accession>
<dbReference type="EMBL" id="BOOC01000014">
    <property type="protein sequence ID" value="GIH40423.1"/>
    <property type="molecule type" value="Genomic_DNA"/>
</dbReference>
<evidence type="ECO:0000256" key="1">
    <source>
        <dbReference type="SAM" id="MobiDB-lite"/>
    </source>
</evidence>
<dbReference type="RefSeq" id="WP_204057853.1">
    <property type="nucleotide sequence ID" value="NZ_BAAAGP010000026.1"/>
</dbReference>
<feature type="region of interest" description="Disordered" evidence="1">
    <location>
        <begin position="235"/>
        <end position="258"/>
    </location>
</feature>
<evidence type="ECO:0000313" key="3">
    <source>
        <dbReference type="Proteomes" id="UP000603904"/>
    </source>
</evidence>
<evidence type="ECO:0000313" key="2">
    <source>
        <dbReference type="EMBL" id="GIH40423.1"/>
    </source>
</evidence>
<dbReference type="Gene3D" id="3.40.50.300">
    <property type="entry name" value="P-loop containing nucleotide triphosphate hydrolases"/>
    <property type="match status" value="1"/>
</dbReference>
<sequence length="307" mass="33493">MADQPVIFVGGLGRSGAVLLERLLGELPEVAALGGTAHLWTRGVRADEPCGCGRPFSACPFWSRVGTRAFGQWRLDQAGWVPRLRARVDRVRRVPALALGLVFREAELSEYVLAYSRVYAAAAEVAGARVVVDSSRRVSLAYCLAAIMDLRVVHVVRDPRALAAAHRARQVRSPAPVRWTPARTAVHWLAQNLAFAVLRRKGVQVVRVRYEDLLADPGRTLTRLARRLDLGDPGTGAGLGAAHTVPGTPPRPAAHRRPGALPFHQRWLVTALTLPLLRPYGYRLRYRPPAPPAEPEPVLAPLAVAAH</sequence>
<keyword evidence="3" id="KW-1185">Reference proteome</keyword>
<dbReference type="Proteomes" id="UP000603904">
    <property type="component" value="Unassembled WGS sequence"/>
</dbReference>
<name>A0ABQ4G024_9ACTN</name>
<proteinExistence type="predicted"/>
<gene>
    <name evidence="2" type="ORF">Mco01_34230</name>
</gene>
<protein>
    <submittedName>
        <fullName evidence="2">Sulfotransferase</fullName>
    </submittedName>
</protein>